<name>A0A3E1P397_9BACT</name>
<feature type="transmembrane region" description="Helical" evidence="1">
    <location>
        <begin position="84"/>
        <end position="104"/>
    </location>
</feature>
<gene>
    <name evidence="2" type="ORF">DXN04_15380</name>
</gene>
<organism evidence="2 3">
    <name type="scientific">Chitinophaga silvisoli</name>
    <dbReference type="NCBI Taxonomy" id="2291814"/>
    <lineage>
        <taxon>Bacteria</taxon>
        <taxon>Pseudomonadati</taxon>
        <taxon>Bacteroidota</taxon>
        <taxon>Chitinophagia</taxon>
        <taxon>Chitinophagales</taxon>
        <taxon>Chitinophagaceae</taxon>
        <taxon>Chitinophaga</taxon>
    </lineage>
</organism>
<protein>
    <submittedName>
        <fullName evidence="2">Uncharacterized protein</fullName>
    </submittedName>
</protein>
<keyword evidence="1" id="KW-0472">Membrane</keyword>
<evidence type="ECO:0000313" key="3">
    <source>
        <dbReference type="Proteomes" id="UP000261174"/>
    </source>
</evidence>
<proteinExistence type="predicted"/>
<feature type="transmembrane region" description="Helical" evidence="1">
    <location>
        <begin position="29"/>
        <end position="47"/>
    </location>
</feature>
<sequence length="128" mass="14792">MGSLIFLLLGRKGEFRIYQLRDPQEMIRIFLGLILLMVGAFISSASLWWEKKWAVQVNLILLGAYFLMQIGNFFYLLYTSGLSLINTAGLFVVGLGVPYWILLFRIRHRWENEAVSKKELEAKGMSNK</sequence>
<accession>A0A3E1P397</accession>
<comment type="caution">
    <text evidence="2">The sequence shown here is derived from an EMBL/GenBank/DDBJ whole genome shotgun (WGS) entry which is preliminary data.</text>
</comment>
<dbReference type="EMBL" id="QTJV01000004">
    <property type="protein sequence ID" value="RFM34645.1"/>
    <property type="molecule type" value="Genomic_DNA"/>
</dbReference>
<keyword evidence="1" id="KW-1133">Transmembrane helix</keyword>
<evidence type="ECO:0000256" key="1">
    <source>
        <dbReference type="SAM" id="Phobius"/>
    </source>
</evidence>
<keyword evidence="1" id="KW-0812">Transmembrane</keyword>
<dbReference type="Proteomes" id="UP000261174">
    <property type="component" value="Unassembled WGS sequence"/>
</dbReference>
<feature type="transmembrane region" description="Helical" evidence="1">
    <location>
        <begin position="59"/>
        <end position="78"/>
    </location>
</feature>
<reference evidence="2 3" key="1">
    <citation type="submission" date="2018-08" db="EMBL/GenBank/DDBJ databases">
        <title>Chitinophaga sp. K20C18050901, a novel bacterium isolated from forest soil.</title>
        <authorList>
            <person name="Wang C."/>
        </authorList>
    </citation>
    <scope>NUCLEOTIDE SEQUENCE [LARGE SCALE GENOMIC DNA]</scope>
    <source>
        <strain evidence="2 3">K20C18050901</strain>
    </source>
</reference>
<keyword evidence="3" id="KW-1185">Reference proteome</keyword>
<evidence type="ECO:0000313" key="2">
    <source>
        <dbReference type="EMBL" id="RFM34645.1"/>
    </source>
</evidence>
<dbReference type="AlphaFoldDB" id="A0A3E1P397"/>